<evidence type="ECO:0000256" key="1">
    <source>
        <dbReference type="ARBA" id="ARBA00006484"/>
    </source>
</evidence>
<dbReference type="AlphaFoldDB" id="A0A379JJ72"/>
<dbReference type="PANTHER" id="PTHR24320">
    <property type="entry name" value="RETINOL DEHYDROGENASE"/>
    <property type="match status" value="1"/>
</dbReference>
<evidence type="ECO:0000313" key="4">
    <source>
        <dbReference type="EMBL" id="SUD48454.1"/>
    </source>
</evidence>
<dbReference type="SUPFAM" id="SSF51735">
    <property type="entry name" value="NAD(P)-binding Rossmann-fold domains"/>
    <property type="match status" value="1"/>
</dbReference>
<accession>A0A379JJ72</accession>
<feature type="domain" description="Ketoreductase" evidence="3">
    <location>
        <begin position="15"/>
        <end position="200"/>
    </location>
</feature>
<dbReference type="OrthoDB" id="4449798at2"/>
<dbReference type="Pfam" id="PF00106">
    <property type="entry name" value="adh_short"/>
    <property type="match status" value="1"/>
</dbReference>
<dbReference type="Proteomes" id="UP000255467">
    <property type="component" value="Unassembled WGS sequence"/>
</dbReference>
<dbReference type="NCBIfam" id="NF004846">
    <property type="entry name" value="PRK06197.1"/>
    <property type="match status" value="1"/>
</dbReference>
<dbReference type="SMART" id="SM00822">
    <property type="entry name" value="PKS_KR"/>
    <property type="match status" value="1"/>
</dbReference>
<proteinExistence type="inferred from homology"/>
<dbReference type="InterPro" id="IPR057326">
    <property type="entry name" value="KR_dom"/>
</dbReference>
<sequence>MPKWTTADIPDQHGRVHIVTGGNGGLGAAIARALHDAGARVILACRNMAKAERVACELGTRAEARPLDLADLASVRAFAETVDHVDVLVNNAGVMAIPFERTVDGFEKQLGTNYLGHFALTGLLLDRVRDRVVSMSSHTHLIAGLDVDDLDWQRRGYRRYGAYAQSKLANLLFAYELQRRLEAAGAPVLSVAAHPGYAETDIVTRSGTLLRFVTTPLHHLTTALPWLNPGQSPEMGALPLLFAATAEVEPGGYYGPNRLFGLRGYPMRTSSSHASYDRELAQRLWERSEKLTDVRFDFAHFGPR</sequence>
<dbReference type="PANTHER" id="PTHR24320:SF148">
    <property type="entry name" value="NAD(P)-BINDING ROSSMANN-FOLD SUPERFAMILY PROTEIN"/>
    <property type="match status" value="1"/>
</dbReference>
<dbReference type="RefSeq" id="WP_039813730.1">
    <property type="nucleotide sequence ID" value="NZ_UGRY01000005.1"/>
</dbReference>
<dbReference type="CDD" id="cd05327">
    <property type="entry name" value="retinol-DH_like_SDR_c_like"/>
    <property type="match status" value="1"/>
</dbReference>
<dbReference type="Gene3D" id="3.40.50.720">
    <property type="entry name" value="NAD(P)-binding Rossmann-like Domain"/>
    <property type="match status" value="1"/>
</dbReference>
<dbReference type="EMBL" id="UGRY01000005">
    <property type="protein sequence ID" value="SUD48454.1"/>
    <property type="molecule type" value="Genomic_DNA"/>
</dbReference>
<dbReference type="InterPro" id="IPR036291">
    <property type="entry name" value="NAD(P)-bd_dom_sf"/>
</dbReference>
<keyword evidence="2 4" id="KW-0560">Oxidoreductase</keyword>
<evidence type="ECO:0000259" key="3">
    <source>
        <dbReference type="SMART" id="SM00822"/>
    </source>
</evidence>
<dbReference type="STRING" id="1406858.GCA_000710895_04455"/>
<reference evidence="4 5" key="1">
    <citation type="submission" date="2018-06" db="EMBL/GenBank/DDBJ databases">
        <authorList>
            <consortium name="Pathogen Informatics"/>
            <person name="Doyle S."/>
        </authorList>
    </citation>
    <scope>NUCLEOTIDE SEQUENCE [LARGE SCALE GENOMIC DNA]</scope>
    <source>
        <strain evidence="4 5">NCTC1934</strain>
    </source>
</reference>
<evidence type="ECO:0000313" key="5">
    <source>
        <dbReference type="Proteomes" id="UP000255467"/>
    </source>
</evidence>
<dbReference type="EC" id="1.1.1.100" evidence="4"/>
<organism evidence="4 5">
    <name type="scientific">Nocardia otitidiscaviarum</name>
    <dbReference type="NCBI Taxonomy" id="1823"/>
    <lineage>
        <taxon>Bacteria</taxon>
        <taxon>Bacillati</taxon>
        <taxon>Actinomycetota</taxon>
        <taxon>Actinomycetes</taxon>
        <taxon>Mycobacteriales</taxon>
        <taxon>Nocardiaceae</taxon>
        <taxon>Nocardia</taxon>
    </lineage>
</organism>
<dbReference type="InterPro" id="IPR002347">
    <property type="entry name" value="SDR_fam"/>
</dbReference>
<name>A0A379JJ72_9NOCA</name>
<gene>
    <name evidence="4" type="primary">fabG_19</name>
    <name evidence="4" type="ORF">NCTC1934_05789</name>
</gene>
<keyword evidence="5" id="KW-1185">Reference proteome</keyword>
<comment type="similarity">
    <text evidence="1">Belongs to the short-chain dehydrogenases/reductases (SDR) family.</text>
</comment>
<protein>
    <submittedName>
        <fullName evidence="4">3-oxoacyl-[acyl-carrier-protein] reductase FabG</fullName>
        <ecNumber evidence="4">1.1.1.100</ecNumber>
    </submittedName>
</protein>
<dbReference type="PRINTS" id="PR00081">
    <property type="entry name" value="GDHRDH"/>
</dbReference>
<evidence type="ECO:0000256" key="2">
    <source>
        <dbReference type="ARBA" id="ARBA00023002"/>
    </source>
</evidence>
<dbReference type="GO" id="GO:0004316">
    <property type="term" value="F:3-oxoacyl-[acyl-carrier-protein] reductase (NADPH) activity"/>
    <property type="evidence" value="ECO:0007669"/>
    <property type="project" value="UniProtKB-EC"/>
</dbReference>